<name>A0A485BT37_KLUCR</name>
<dbReference type="Proteomes" id="UP000401081">
    <property type="component" value="Unassembled WGS sequence"/>
</dbReference>
<protein>
    <submittedName>
        <fullName evidence="1">Uncharacterized protein</fullName>
    </submittedName>
</protein>
<dbReference type="Gene3D" id="3.40.50.720">
    <property type="entry name" value="NAD(P)-binding Rossmann-like Domain"/>
    <property type="match status" value="1"/>
</dbReference>
<evidence type="ECO:0000313" key="2">
    <source>
        <dbReference type="Proteomes" id="UP000401081"/>
    </source>
</evidence>
<evidence type="ECO:0000313" key="1">
    <source>
        <dbReference type="EMBL" id="VFS75226.1"/>
    </source>
</evidence>
<organism evidence="1 2">
    <name type="scientific">Kluyvera cryocrescens</name>
    <name type="common">Kluyvera citrophila</name>
    <dbReference type="NCBI Taxonomy" id="580"/>
    <lineage>
        <taxon>Bacteria</taxon>
        <taxon>Pseudomonadati</taxon>
        <taxon>Pseudomonadota</taxon>
        <taxon>Gammaproteobacteria</taxon>
        <taxon>Enterobacterales</taxon>
        <taxon>Enterobacteriaceae</taxon>
        <taxon>Kluyvera</taxon>
    </lineage>
</organism>
<gene>
    <name evidence="1" type="ORF">NCTC12993_05265</name>
</gene>
<proteinExistence type="predicted"/>
<accession>A0A485BT37</accession>
<keyword evidence="2" id="KW-1185">Reference proteome</keyword>
<reference evidence="1 2" key="1">
    <citation type="submission" date="2019-03" db="EMBL/GenBank/DDBJ databases">
        <authorList>
            <consortium name="Pathogen Informatics"/>
        </authorList>
    </citation>
    <scope>NUCLEOTIDE SEQUENCE [LARGE SCALE GENOMIC DNA]</scope>
    <source>
        <strain evidence="1 2">NCTC12993</strain>
    </source>
</reference>
<dbReference type="AlphaFoldDB" id="A0A485BT37"/>
<dbReference type="EMBL" id="CAADJD010000022">
    <property type="protein sequence ID" value="VFS75226.1"/>
    <property type="molecule type" value="Genomic_DNA"/>
</dbReference>
<sequence length="95" mass="10634">MMHERIRHERLADRLQTYYPQLKLTVMANDPAGHSLVVNATPLGMSSGDPLPFDVERLEPGAFVGEVVMEARVYGRCCRRDGEGLSGTAWNRYAV</sequence>